<name>A0ABS8P6W3_9PSEU</name>
<proteinExistence type="predicted"/>
<dbReference type="InterPro" id="IPR025241">
    <property type="entry name" value="DUF4190"/>
</dbReference>
<feature type="region of interest" description="Disordered" evidence="1">
    <location>
        <begin position="1"/>
        <end position="21"/>
    </location>
</feature>
<comment type="caution">
    <text evidence="4">The sequence shown here is derived from an EMBL/GenBank/DDBJ whole genome shotgun (WGS) entry which is preliminary data.</text>
</comment>
<organism evidence="4 5">
    <name type="scientific">Actinomycetospora endophytica</name>
    <dbReference type="NCBI Taxonomy" id="2291215"/>
    <lineage>
        <taxon>Bacteria</taxon>
        <taxon>Bacillati</taxon>
        <taxon>Actinomycetota</taxon>
        <taxon>Actinomycetes</taxon>
        <taxon>Pseudonocardiales</taxon>
        <taxon>Pseudonocardiaceae</taxon>
        <taxon>Actinomycetospora</taxon>
    </lineage>
</organism>
<sequence length="148" mass="14962">MSAPGEGYGQWDTGAQAAPPPRPRNGMGIAALVLGILAILSCWTAAGGVLFGILAIVFGVIGAGRARRGVANNRGVAIAGIVTGVLGLIVGIIFVVIGIFVGFFFVSGGGQAVFQQAQQCAQQRIAQGASPQQAFEQCRQQVPGLNGG</sequence>
<accession>A0ABS8P6W3</accession>
<dbReference type="EMBL" id="JAJNDB010000002">
    <property type="protein sequence ID" value="MCD2193990.1"/>
    <property type="molecule type" value="Genomic_DNA"/>
</dbReference>
<keyword evidence="5" id="KW-1185">Reference proteome</keyword>
<evidence type="ECO:0000256" key="1">
    <source>
        <dbReference type="SAM" id="MobiDB-lite"/>
    </source>
</evidence>
<dbReference type="RefSeq" id="WP_230733455.1">
    <property type="nucleotide sequence ID" value="NZ_JAJNDB010000002.1"/>
</dbReference>
<protein>
    <submittedName>
        <fullName evidence="4">DUF4190 domain-containing protein</fullName>
    </submittedName>
</protein>
<evidence type="ECO:0000259" key="3">
    <source>
        <dbReference type="Pfam" id="PF13828"/>
    </source>
</evidence>
<gene>
    <name evidence="4" type="ORF">LQ327_11450</name>
</gene>
<keyword evidence="2" id="KW-1133">Transmembrane helix</keyword>
<evidence type="ECO:0000313" key="4">
    <source>
        <dbReference type="EMBL" id="MCD2193990.1"/>
    </source>
</evidence>
<keyword evidence="2" id="KW-0812">Transmembrane</keyword>
<evidence type="ECO:0000256" key="2">
    <source>
        <dbReference type="SAM" id="Phobius"/>
    </source>
</evidence>
<evidence type="ECO:0000313" key="5">
    <source>
        <dbReference type="Proteomes" id="UP001199469"/>
    </source>
</evidence>
<feature type="transmembrane region" description="Helical" evidence="2">
    <location>
        <begin position="75"/>
        <end position="106"/>
    </location>
</feature>
<dbReference type="Pfam" id="PF13828">
    <property type="entry name" value="DUF4190"/>
    <property type="match status" value="1"/>
</dbReference>
<feature type="domain" description="DUF4190" evidence="3">
    <location>
        <begin position="27"/>
        <end position="94"/>
    </location>
</feature>
<reference evidence="4 5" key="1">
    <citation type="submission" date="2021-11" db="EMBL/GenBank/DDBJ databases">
        <title>Draft genome sequence of Actinomycetospora sp. SF1 isolated from the rhizosphere soil.</title>
        <authorList>
            <person name="Duangmal K."/>
            <person name="Chantavorakit T."/>
        </authorList>
    </citation>
    <scope>NUCLEOTIDE SEQUENCE [LARGE SCALE GENOMIC DNA]</scope>
    <source>
        <strain evidence="4 5">TBRC 5722</strain>
    </source>
</reference>
<dbReference type="Proteomes" id="UP001199469">
    <property type="component" value="Unassembled WGS sequence"/>
</dbReference>
<keyword evidence="2" id="KW-0472">Membrane</keyword>
<feature type="transmembrane region" description="Helical" evidence="2">
    <location>
        <begin position="30"/>
        <end position="63"/>
    </location>
</feature>